<gene>
    <name evidence="1" type="ORF">LTR37_004361</name>
</gene>
<accession>A0ACC3NQ70</accession>
<sequence>MNERNFQQQLHTLKSRLCELSQKYPPQSQEMPSPHNSFRNPDPFQEQLRSVKLQLARMEESFFQHERSVQQRYGAQTYDPRPAVSPSSYSNQRNQITLPSGPVFWQLYNTLRTDMQGLDSRVVALEQNLSDVEDRVDAMDPKRFTPASSTANSDVAYLQPNRVNSHSLPPSQHAPVSELYSDPNGLEENIPIPIEQNWTSWAGQCPPSNQNIIGHYPQQPSCDEWPKAHQPWNDRNINTETSSTDVNINRLKEHNTTMMNQIGKLDHENAKLLQAVQTLGGGFERILRLHEPVGTELPAMAMPNIAPEGVVFRDREIARMDEQLRIAHEQVRVSEEVTNQKDALIAQLRSEQYEFHRNDRADIVGAMETQMKQYRGELAARDMECYGLQDAIANKDNEVRAWQEKHREILQAFKHARAEGQARQSYMREQEEHNDHERAKLAANYEDELRQIKEFCEQKDAVIHRQEDVISRGARLLEQRDEELEGIQRKLRTVEDDRDYAARTGERIARLLGERDSEIARLKSDSDDVPVKHIRKNTEHLLAGINESLLEVPEESNGSSRTASYRPPPSVQSEQSTRTHAQGFNSPPLGERRAYVWANDLSDTLHQEPKYPNETPSPGDRSIRGRAPGRNRRNSNRRYPELVKQPSISPEPQDARGWKSGSRADMGSRWQALDNRTFRPPLPAPVTARRHASEGNLRPTSPNNATQKRKTVAKYQSMLELGKLQPYVETEGEEGGEV</sequence>
<proteinExistence type="predicted"/>
<protein>
    <submittedName>
        <fullName evidence="1">Uncharacterized protein</fullName>
    </submittedName>
</protein>
<keyword evidence="2" id="KW-1185">Reference proteome</keyword>
<dbReference type="Proteomes" id="UP001281147">
    <property type="component" value="Unassembled WGS sequence"/>
</dbReference>
<dbReference type="EMBL" id="JAUTXU010000026">
    <property type="protein sequence ID" value="KAK3719503.1"/>
    <property type="molecule type" value="Genomic_DNA"/>
</dbReference>
<evidence type="ECO:0000313" key="2">
    <source>
        <dbReference type="Proteomes" id="UP001281147"/>
    </source>
</evidence>
<reference evidence="1" key="1">
    <citation type="submission" date="2023-07" db="EMBL/GenBank/DDBJ databases">
        <title>Black Yeasts Isolated from many extreme environments.</title>
        <authorList>
            <person name="Coleine C."/>
            <person name="Stajich J.E."/>
            <person name="Selbmann L."/>
        </authorList>
    </citation>
    <scope>NUCLEOTIDE SEQUENCE</scope>
    <source>
        <strain evidence="1">CCFEE 5714</strain>
    </source>
</reference>
<name>A0ACC3NQ70_9PEZI</name>
<evidence type="ECO:0000313" key="1">
    <source>
        <dbReference type="EMBL" id="KAK3719503.1"/>
    </source>
</evidence>
<comment type="caution">
    <text evidence="1">The sequence shown here is derived from an EMBL/GenBank/DDBJ whole genome shotgun (WGS) entry which is preliminary data.</text>
</comment>
<organism evidence="1 2">
    <name type="scientific">Vermiconidia calcicola</name>
    <dbReference type="NCBI Taxonomy" id="1690605"/>
    <lineage>
        <taxon>Eukaryota</taxon>
        <taxon>Fungi</taxon>
        <taxon>Dikarya</taxon>
        <taxon>Ascomycota</taxon>
        <taxon>Pezizomycotina</taxon>
        <taxon>Dothideomycetes</taxon>
        <taxon>Dothideomycetidae</taxon>
        <taxon>Mycosphaerellales</taxon>
        <taxon>Extremaceae</taxon>
        <taxon>Vermiconidia</taxon>
    </lineage>
</organism>